<comment type="caution">
    <text evidence="6">The sequence shown here is derived from an EMBL/GenBank/DDBJ whole genome shotgun (WGS) entry which is preliminary data.</text>
</comment>
<proteinExistence type="predicted"/>
<dbReference type="Pfam" id="PF01553">
    <property type="entry name" value="Acyltransferase"/>
    <property type="match status" value="1"/>
</dbReference>
<evidence type="ECO:0000256" key="3">
    <source>
        <dbReference type="ARBA" id="ARBA00022679"/>
    </source>
</evidence>
<keyword evidence="3 6" id="KW-0808">Transferase</keyword>
<comment type="pathway">
    <text evidence="1">Phospholipid metabolism; CDP-diacylglycerol biosynthesis; CDP-diacylglycerol from sn-glycerol 3-phosphate: step 2/3.</text>
</comment>
<dbReference type="OrthoDB" id="202234at2759"/>
<accession>A0A226D4V1</accession>
<sequence length="193" mass="22283">MFGQISFRAKLNNLSGKIHIFIGVENYIPDFLCMCELWPKFGRCVTLAKRSVLWMFPLGPAAYLVGTYFIDRNYSARSSATIEQLAKQMKEEENKVIVYPEGSRNSGQEFLPFKKGAFHIALRNKIPILPIVIGPYRFLSDNPFRFGTGRVHVTILPPVDTSQYKNVDVVKLLDHVRHQMKEEFEKLRKLDDE</sequence>
<protein>
    <recommendedName>
        <fullName evidence="2">1-acylglycerol-3-phosphate O-acyltransferase</fullName>
        <ecNumber evidence="2">2.3.1.51</ecNumber>
    </recommendedName>
</protein>
<dbReference type="GO" id="GO:0006654">
    <property type="term" value="P:phosphatidic acid biosynthetic process"/>
    <property type="evidence" value="ECO:0007669"/>
    <property type="project" value="TreeGrafter"/>
</dbReference>
<dbReference type="InterPro" id="IPR002123">
    <property type="entry name" value="Plipid/glycerol_acylTrfase"/>
</dbReference>
<dbReference type="CDD" id="cd07989">
    <property type="entry name" value="LPLAT_AGPAT-like"/>
    <property type="match status" value="1"/>
</dbReference>
<evidence type="ECO:0000256" key="4">
    <source>
        <dbReference type="ARBA" id="ARBA00023315"/>
    </source>
</evidence>
<dbReference type="EMBL" id="LNIX01000035">
    <property type="protein sequence ID" value="OXA40100.1"/>
    <property type="molecule type" value="Genomic_DNA"/>
</dbReference>
<evidence type="ECO:0000313" key="6">
    <source>
        <dbReference type="EMBL" id="OXA40100.1"/>
    </source>
</evidence>
<dbReference type="SMART" id="SM00563">
    <property type="entry name" value="PlsC"/>
    <property type="match status" value="1"/>
</dbReference>
<dbReference type="GO" id="GO:0003841">
    <property type="term" value="F:1-acylglycerol-3-phosphate O-acyltransferase activity"/>
    <property type="evidence" value="ECO:0007669"/>
    <property type="project" value="UniProtKB-EC"/>
</dbReference>
<dbReference type="PANTHER" id="PTHR10434:SF11">
    <property type="entry name" value="1-ACYL-SN-GLYCEROL-3-PHOSPHATE ACYLTRANSFERASE"/>
    <property type="match status" value="1"/>
</dbReference>
<dbReference type="SUPFAM" id="SSF69593">
    <property type="entry name" value="Glycerol-3-phosphate (1)-acyltransferase"/>
    <property type="match status" value="1"/>
</dbReference>
<keyword evidence="7" id="KW-1185">Reference proteome</keyword>
<dbReference type="GO" id="GO:0005783">
    <property type="term" value="C:endoplasmic reticulum"/>
    <property type="evidence" value="ECO:0007669"/>
    <property type="project" value="TreeGrafter"/>
</dbReference>
<evidence type="ECO:0000256" key="1">
    <source>
        <dbReference type="ARBA" id="ARBA00004728"/>
    </source>
</evidence>
<dbReference type="STRING" id="158441.A0A226D4V1"/>
<gene>
    <name evidence="6" type="ORF">Fcan01_25196</name>
</gene>
<reference evidence="6 7" key="1">
    <citation type="submission" date="2015-12" db="EMBL/GenBank/DDBJ databases">
        <title>The genome of Folsomia candida.</title>
        <authorList>
            <person name="Faddeeva A."/>
            <person name="Derks M.F."/>
            <person name="Anvar Y."/>
            <person name="Smit S."/>
            <person name="Van Straalen N."/>
            <person name="Roelofs D."/>
        </authorList>
    </citation>
    <scope>NUCLEOTIDE SEQUENCE [LARGE SCALE GENOMIC DNA]</scope>
    <source>
        <strain evidence="6 7">VU population</strain>
        <tissue evidence="6">Whole body</tissue>
    </source>
</reference>
<evidence type="ECO:0000256" key="2">
    <source>
        <dbReference type="ARBA" id="ARBA00013211"/>
    </source>
</evidence>
<dbReference type="AlphaFoldDB" id="A0A226D4V1"/>
<dbReference type="PANTHER" id="PTHR10434">
    <property type="entry name" value="1-ACYL-SN-GLYCEROL-3-PHOSPHATE ACYLTRANSFERASE"/>
    <property type="match status" value="1"/>
</dbReference>
<organism evidence="6 7">
    <name type="scientific">Folsomia candida</name>
    <name type="common">Springtail</name>
    <dbReference type="NCBI Taxonomy" id="158441"/>
    <lineage>
        <taxon>Eukaryota</taxon>
        <taxon>Metazoa</taxon>
        <taxon>Ecdysozoa</taxon>
        <taxon>Arthropoda</taxon>
        <taxon>Hexapoda</taxon>
        <taxon>Collembola</taxon>
        <taxon>Entomobryomorpha</taxon>
        <taxon>Isotomoidea</taxon>
        <taxon>Isotomidae</taxon>
        <taxon>Proisotominae</taxon>
        <taxon>Folsomia</taxon>
    </lineage>
</organism>
<dbReference type="EC" id="2.3.1.51" evidence="2"/>
<evidence type="ECO:0000313" key="7">
    <source>
        <dbReference type="Proteomes" id="UP000198287"/>
    </source>
</evidence>
<keyword evidence="4 6" id="KW-0012">Acyltransferase</keyword>
<dbReference type="Proteomes" id="UP000198287">
    <property type="component" value="Unassembled WGS sequence"/>
</dbReference>
<dbReference type="OMA" id="VHGIENQ"/>
<feature type="domain" description="Phospholipid/glycerol acyltransferase" evidence="5">
    <location>
        <begin position="19"/>
        <end position="136"/>
    </location>
</feature>
<evidence type="ECO:0000259" key="5">
    <source>
        <dbReference type="SMART" id="SM00563"/>
    </source>
</evidence>
<name>A0A226D4V1_FOLCA</name>